<reference evidence="2 3" key="1">
    <citation type="submission" date="2019-10" db="EMBL/GenBank/DDBJ databases">
        <title>Georgenia wutianyii sp. nov. and Georgenia yuyongxinii sp. nov. isolated from plateau pika (Ochotona curzoniae) in the Qinghai-Tibet plateau of China.</title>
        <authorList>
            <person name="Tian Z."/>
        </authorList>
    </citation>
    <scope>NUCLEOTIDE SEQUENCE [LARGE SCALE GENOMIC DNA]</scope>
    <source>
        <strain evidence="2 3">JCM 19765</strain>
    </source>
</reference>
<evidence type="ECO:0000313" key="3">
    <source>
        <dbReference type="Proteomes" id="UP000437709"/>
    </source>
</evidence>
<keyword evidence="1" id="KW-1133">Transmembrane helix</keyword>
<dbReference type="RefSeq" id="WP_152193893.1">
    <property type="nucleotide sequence ID" value="NZ_VUKD01000001.1"/>
</dbReference>
<protein>
    <submittedName>
        <fullName evidence="2">Uncharacterized protein</fullName>
    </submittedName>
</protein>
<feature type="transmembrane region" description="Helical" evidence="1">
    <location>
        <begin position="17"/>
        <end position="44"/>
    </location>
</feature>
<name>A0A6N7EN18_9MICO</name>
<sequence length="201" mass="21714">MAPVAAEASAAADVVDAVAQVVLVGGAVLLGLGLATVLGTWLLVRRVRRSRRVRRGIERGRLTVRAVANDDPGRRLARMRLDLRRSIQATERSVGGARAQGAPVGELSSIAANLVRAGEQLDAELALAETEPDAELRRVWTTWLADQVHEHARLAADLRRSVLSIEMAAAPNHLARVSDHLALEVEAMQAWGTSYRSRRTA</sequence>
<organism evidence="2 3">
    <name type="scientific">Georgenia subflava</name>
    <dbReference type="NCBI Taxonomy" id="1622177"/>
    <lineage>
        <taxon>Bacteria</taxon>
        <taxon>Bacillati</taxon>
        <taxon>Actinomycetota</taxon>
        <taxon>Actinomycetes</taxon>
        <taxon>Micrococcales</taxon>
        <taxon>Bogoriellaceae</taxon>
        <taxon>Georgenia</taxon>
    </lineage>
</organism>
<accession>A0A6N7EN18</accession>
<dbReference type="OrthoDB" id="5150070at2"/>
<evidence type="ECO:0000256" key="1">
    <source>
        <dbReference type="SAM" id="Phobius"/>
    </source>
</evidence>
<gene>
    <name evidence="2" type="ORF">GB881_10890</name>
</gene>
<dbReference type="AlphaFoldDB" id="A0A6N7EN18"/>
<evidence type="ECO:0000313" key="2">
    <source>
        <dbReference type="EMBL" id="MPV37536.1"/>
    </source>
</evidence>
<dbReference type="EMBL" id="WHPC01000039">
    <property type="protein sequence ID" value="MPV37536.1"/>
    <property type="molecule type" value="Genomic_DNA"/>
</dbReference>
<comment type="caution">
    <text evidence="2">The sequence shown here is derived from an EMBL/GenBank/DDBJ whole genome shotgun (WGS) entry which is preliminary data.</text>
</comment>
<proteinExistence type="predicted"/>
<keyword evidence="1" id="KW-0472">Membrane</keyword>
<keyword evidence="3" id="KW-1185">Reference proteome</keyword>
<dbReference type="Proteomes" id="UP000437709">
    <property type="component" value="Unassembled WGS sequence"/>
</dbReference>
<keyword evidence="1" id="KW-0812">Transmembrane</keyword>